<dbReference type="RefSeq" id="WP_371388403.1">
    <property type="nucleotide sequence ID" value="NZ_JBGLYH010000117.1"/>
</dbReference>
<sequence>MPRLFIGIGLPVAYRQALNPLIKSLSRLTDASVNWSRLDTWHLTLKFLGETDEARIPALKAALAAVDFAPFTLRAGGAGAFPEARRPKVLWLGLAEGGEQAATLAGAIEDGLAAIGIPREKKPFRPHLTLGRIRRPSPGDWSPVLDAAAAHPWPPFTVTRFTLWQSTLTPEGAIHTPLAEFPAR</sequence>
<accession>A0ABV4KAV1</accession>
<dbReference type="NCBIfam" id="TIGR02258">
    <property type="entry name" value="2_5_ligase"/>
    <property type="match status" value="1"/>
</dbReference>
<protein>
    <recommendedName>
        <fullName evidence="2">RNA 2',3'-cyclic phosphodiesterase</fullName>
        <shortName evidence="2">RNA 2',3'-CPDase</shortName>
        <ecNumber evidence="2">3.1.4.58</ecNumber>
    </recommendedName>
</protein>
<evidence type="ECO:0000256" key="1">
    <source>
        <dbReference type="ARBA" id="ARBA00022801"/>
    </source>
</evidence>
<comment type="similarity">
    <text evidence="2">Belongs to the 2H phosphoesterase superfamily. ThpR family.</text>
</comment>
<evidence type="ECO:0000256" key="2">
    <source>
        <dbReference type="HAMAP-Rule" id="MF_01940"/>
    </source>
</evidence>
<dbReference type="HAMAP" id="MF_01940">
    <property type="entry name" value="RNA_CPDase"/>
    <property type="match status" value="1"/>
</dbReference>
<evidence type="ECO:0000313" key="4">
    <source>
        <dbReference type="EMBL" id="MEZ7198927.1"/>
    </source>
</evidence>
<feature type="short sequence motif" description="HXTX 2" evidence="2">
    <location>
        <begin position="127"/>
        <end position="130"/>
    </location>
</feature>
<dbReference type="InterPro" id="IPR014051">
    <property type="entry name" value="Phosphoesterase_HXTX"/>
</dbReference>
<comment type="caution">
    <text evidence="4">The sequence shown here is derived from an EMBL/GenBank/DDBJ whole genome shotgun (WGS) entry which is preliminary data.</text>
</comment>
<gene>
    <name evidence="4" type="primary">thpR</name>
    <name evidence="4" type="ORF">AB6M95_19470</name>
</gene>
<feature type="domain" description="Phosphoesterase HXTX" evidence="3">
    <location>
        <begin position="96"/>
        <end position="174"/>
    </location>
</feature>
<dbReference type="EC" id="3.1.4.58" evidence="2"/>
<feature type="active site" description="Proton donor" evidence="2">
    <location>
        <position position="42"/>
    </location>
</feature>
<feature type="short sequence motif" description="HXTX 1" evidence="2">
    <location>
        <begin position="42"/>
        <end position="45"/>
    </location>
</feature>
<reference evidence="4 5" key="1">
    <citation type="submission" date="2024-08" db="EMBL/GenBank/DDBJ databases">
        <title>Sulfate-reducing bacteria isolated from formation water of the oil field in Kazakhstan and description of Pseudodesulfovibrio sp.</title>
        <authorList>
            <person name="Bidzhieva S.K."/>
            <person name="Tourova T.P."/>
            <person name="Grouzdev D.S."/>
            <person name="Beletsky A.V."/>
            <person name="Sokolova D.S."/>
            <person name="Samigullina S.R."/>
            <person name="Poltaraus A.B."/>
            <person name="Avtukh A.N."/>
            <person name="Tereshina V.M."/>
            <person name="Zhaparov N.S."/>
            <person name="Mardanov A.V."/>
            <person name="Nazina T.N."/>
        </authorList>
    </citation>
    <scope>NUCLEOTIDE SEQUENCE [LARGE SCALE GENOMIC DNA]</scope>
    <source>
        <strain evidence="4 5">9FUS</strain>
    </source>
</reference>
<feature type="active site" description="Proton acceptor" evidence="2">
    <location>
        <position position="127"/>
    </location>
</feature>
<keyword evidence="1 2" id="KW-0378">Hydrolase</keyword>
<dbReference type="SUPFAM" id="SSF55144">
    <property type="entry name" value="LigT-like"/>
    <property type="match status" value="1"/>
</dbReference>
<comment type="function">
    <text evidence="2">Hydrolyzes RNA 2',3'-cyclic phosphodiester to an RNA 2'-phosphomonoester.</text>
</comment>
<dbReference type="EMBL" id="JBGLYH010000117">
    <property type="protein sequence ID" value="MEZ7198927.1"/>
    <property type="molecule type" value="Genomic_DNA"/>
</dbReference>
<organism evidence="4 5">
    <name type="scientific">Pseudodesulfovibrio karagichevae</name>
    <dbReference type="NCBI Taxonomy" id="3239305"/>
    <lineage>
        <taxon>Bacteria</taxon>
        <taxon>Pseudomonadati</taxon>
        <taxon>Thermodesulfobacteriota</taxon>
        <taxon>Desulfovibrionia</taxon>
        <taxon>Desulfovibrionales</taxon>
        <taxon>Desulfovibrionaceae</taxon>
    </lineage>
</organism>
<dbReference type="Proteomes" id="UP001568698">
    <property type="component" value="Unassembled WGS sequence"/>
</dbReference>
<dbReference type="PANTHER" id="PTHR35561:SF1">
    <property type="entry name" value="RNA 2',3'-CYCLIC PHOSPHODIESTERASE"/>
    <property type="match status" value="1"/>
</dbReference>
<dbReference type="InterPro" id="IPR009097">
    <property type="entry name" value="Cyclic_Pdiesterase"/>
</dbReference>
<dbReference type="Pfam" id="PF02834">
    <property type="entry name" value="LigT_PEase"/>
    <property type="match status" value="2"/>
</dbReference>
<dbReference type="InterPro" id="IPR004175">
    <property type="entry name" value="RNA_CPDase"/>
</dbReference>
<comment type="catalytic activity">
    <reaction evidence="2">
        <text>a 3'-end 2',3'-cyclophospho-ribonucleotide-RNA + H2O = a 3'-end 2'-phospho-ribonucleotide-RNA + H(+)</text>
        <dbReference type="Rhea" id="RHEA:11828"/>
        <dbReference type="Rhea" id="RHEA-COMP:10464"/>
        <dbReference type="Rhea" id="RHEA-COMP:17353"/>
        <dbReference type="ChEBI" id="CHEBI:15377"/>
        <dbReference type="ChEBI" id="CHEBI:15378"/>
        <dbReference type="ChEBI" id="CHEBI:83064"/>
        <dbReference type="ChEBI" id="CHEBI:173113"/>
        <dbReference type="EC" id="3.1.4.58"/>
    </reaction>
</comment>
<evidence type="ECO:0000313" key="5">
    <source>
        <dbReference type="Proteomes" id="UP001568698"/>
    </source>
</evidence>
<name>A0ABV4KAV1_9BACT</name>
<keyword evidence="5" id="KW-1185">Reference proteome</keyword>
<evidence type="ECO:0000259" key="3">
    <source>
        <dbReference type="Pfam" id="PF02834"/>
    </source>
</evidence>
<dbReference type="PANTHER" id="PTHR35561">
    <property type="entry name" value="RNA 2',3'-CYCLIC PHOSPHODIESTERASE"/>
    <property type="match status" value="1"/>
</dbReference>
<proteinExistence type="inferred from homology"/>
<feature type="domain" description="Phosphoesterase HXTX" evidence="3">
    <location>
        <begin position="8"/>
        <end position="91"/>
    </location>
</feature>
<dbReference type="Gene3D" id="3.90.1140.10">
    <property type="entry name" value="Cyclic phosphodiesterase"/>
    <property type="match status" value="1"/>
</dbReference>